<keyword evidence="1" id="KW-0472">Membrane</keyword>
<proteinExistence type="predicted"/>
<gene>
    <name evidence="2" type="ORF">ACFSW4_02495</name>
</gene>
<evidence type="ECO:0000313" key="3">
    <source>
        <dbReference type="Proteomes" id="UP001597452"/>
    </source>
</evidence>
<keyword evidence="1" id="KW-0812">Transmembrane</keyword>
<organism evidence="2 3">
    <name type="scientific">Piscibacillus salipiscarius</name>
    <dbReference type="NCBI Taxonomy" id="299480"/>
    <lineage>
        <taxon>Bacteria</taxon>
        <taxon>Bacillati</taxon>
        <taxon>Bacillota</taxon>
        <taxon>Bacilli</taxon>
        <taxon>Bacillales</taxon>
        <taxon>Bacillaceae</taxon>
        <taxon>Piscibacillus</taxon>
    </lineage>
</organism>
<dbReference type="Pfam" id="PF14068">
    <property type="entry name" value="YuiB"/>
    <property type="match status" value="1"/>
</dbReference>
<evidence type="ECO:0000313" key="2">
    <source>
        <dbReference type="EMBL" id="MFD2637742.1"/>
    </source>
</evidence>
<feature type="transmembrane region" description="Helical" evidence="1">
    <location>
        <begin position="75"/>
        <end position="94"/>
    </location>
</feature>
<comment type="caution">
    <text evidence="2">The sequence shown here is derived from an EMBL/GenBank/DDBJ whole genome shotgun (WGS) entry which is preliminary data.</text>
</comment>
<reference evidence="3" key="1">
    <citation type="journal article" date="2019" name="Int. J. Syst. Evol. Microbiol.">
        <title>The Global Catalogue of Microorganisms (GCM) 10K type strain sequencing project: providing services to taxonomists for standard genome sequencing and annotation.</title>
        <authorList>
            <consortium name="The Broad Institute Genomics Platform"/>
            <consortium name="The Broad Institute Genome Sequencing Center for Infectious Disease"/>
            <person name="Wu L."/>
            <person name="Ma J."/>
        </authorList>
    </citation>
    <scope>NUCLEOTIDE SEQUENCE [LARGE SCALE GENOMIC DNA]</scope>
    <source>
        <strain evidence="3">TISTR 1571</strain>
    </source>
</reference>
<dbReference type="EMBL" id="JBHUMZ010000010">
    <property type="protein sequence ID" value="MFD2637742.1"/>
    <property type="molecule type" value="Genomic_DNA"/>
</dbReference>
<accession>A0ABW5Q6Y4</accession>
<dbReference type="RefSeq" id="WP_377327245.1">
    <property type="nucleotide sequence ID" value="NZ_JBHUMZ010000010.1"/>
</dbReference>
<keyword evidence="3" id="KW-1185">Reference proteome</keyword>
<sequence length="105" mass="11850">MGILFGFVASLLFFVLFFGIAFILNMLLRSTWLMALVYPVVVILIIDDVSFWSYFSSPIDSFSRLPDRITSLEPFDLIVLLAGLAGTIVAGYVIKILRNKGYQMF</sequence>
<feature type="transmembrane region" description="Helical" evidence="1">
    <location>
        <begin position="35"/>
        <end position="55"/>
    </location>
</feature>
<dbReference type="InterPro" id="IPR025917">
    <property type="entry name" value="YuiB"/>
</dbReference>
<keyword evidence="1" id="KW-1133">Transmembrane helix</keyword>
<name>A0ABW5Q6Y4_9BACI</name>
<dbReference type="Proteomes" id="UP001597452">
    <property type="component" value="Unassembled WGS sequence"/>
</dbReference>
<feature type="transmembrane region" description="Helical" evidence="1">
    <location>
        <begin position="6"/>
        <end position="28"/>
    </location>
</feature>
<evidence type="ECO:0000256" key="1">
    <source>
        <dbReference type="SAM" id="Phobius"/>
    </source>
</evidence>
<protein>
    <submittedName>
        <fullName evidence="2">YuiB family protein</fullName>
    </submittedName>
</protein>